<accession>A0ABQ5K7S7</accession>
<keyword evidence="5" id="KW-1185">Reference proteome</keyword>
<dbReference type="InterPro" id="IPR006146">
    <property type="entry name" value="5'-Nucleotdase_CS"/>
</dbReference>
<protein>
    <submittedName>
        <fullName evidence="4">Multi-domain containing protein</fullName>
    </submittedName>
</protein>
<organism evidence="4 5">
    <name type="scientific">Aduncisulcus paluster</name>
    <dbReference type="NCBI Taxonomy" id="2918883"/>
    <lineage>
        <taxon>Eukaryota</taxon>
        <taxon>Metamonada</taxon>
        <taxon>Carpediemonas-like organisms</taxon>
        <taxon>Aduncisulcus</taxon>
    </lineage>
</organism>
<dbReference type="Gene3D" id="3.90.780.10">
    <property type="entry name" value="5'-Nucleotidase, C-terminal domain"/>
    <property type="match status" value="1"/>
</dbReference>
<feature type="transmembrane region" description="Helical" evidence="1">
    <location>
        <begin position="1227"/>
        <end position="1249"/>
    </location>
</feature>
<dbReference type="InterPro" id="IPR053828">
    <property type="entry name" value="Nucleosidase_C"/>
</dbReference>
<dbReference type="SUPFAM" id="SSF56300">
    <property type="entry name" value="Metallo-dependent phosphatases"/>
    <property type="match status" value="1"/>
</dbReference>
<evidence type="ECO:0000313" key="5">
    <source>
        <dbReference type="Proteomes" id="UP001057375"/>
    </source>
</evidence>
<dbReference type="InterPro" id="IPR006179">
    <property type="entry name" value="5_nucleotidase/apyrase"/>
</dbReference>
<dbReference type="Pfam" id="PF16575">
    <property type="entry name" value="CLP1_P"/>
    <property type="match status" value="1"/>
</dbReference>
<dbReference type="PANTHER" id="PTHR11575:SF22">
    <property type="entry name" value="ADL392WP"/>
    <property type="match status" value="1"/>
</dbReference>
<feature type="domain" description="Putative 5'-nucleotidase C-terminal" evidence="3">
    <location>
        <begin position="988"/>
        <end position="1091"/>
    </location>
</feature>
<dbReference type="Proteomes" id="UP001057375">
    <property type="component" value="Unassembled WGS sequence"/>
</dbReference>
<evidence type="ECO:0000313" key="4">
    <source>
        <dbReference type="EMBL" id="GKT27967.1"/>
    </source>
</evidence>
<keyword evidence="1" id="KW-1133">Transmembrane helix</keyword>
<dbReference type="EMBL" id="BQXS01000115">
    <property type="protein sequence ID" value="GKT27967.1"/>
    <property type="molecule type" value="Genomic_DNA"/>
</dbReference>
<keyword evidence="1" id="KW-0472">Membrane</keyword>
<dbReference type="InterPro" id="IPR029052">
    <property type="entry name" value="Metallo-depent_PP-like"/>
</dbReference>
<evidence type="ECO:0000256" key="1">
    <source>
        <dbReference type="SAM" id="Phobius"/>
    </source>
</evidence>
<evidence type="ECO:0000259" key="3">
    <source>
        <dbReference type="Pfam" id="PF21953"/>
    </source>
</evidence>
<dbReference type="Pfam" id="PF21953">
    <property type="entry name" value="NadN_nucleosid_C"/>
    <property type="match status" value="1"/>
</dbReference>
<dbReference type="InterPro" id="IPR027417">
    <property type="entry name" value="P-loop_NTPase"/>
</dbReference>
<dbReference type="PROSITE" id="PS00785">
    <property type="entry name" value="5_NUCLEOTIDASE_1"/>
    <property type="match status" value="1"/>
</dbReference>
<sequence length="1268" mass="142819">MTQYLLHKLNDDNSLEITAAHCILYVAKGNVMINGQLCYEGTSYSIYSMPHHGSVLVSCLCDTCIHPYLDLYSIHRQSSLSATDHSEKLSKLAKEYNINHIEIENATKAISSVLEYPHSVVFSFLKQFPSISHLTPLFKKPSSTFSDDLIKVKSNSAIVDHVTLNWISDAISLVRAHKADKSVLKDMLYLICGKKNSGKSSFLYILINVLRSVYNDVFIIDCDVGQSEFSPPLLTTLTKTEISNPPLHSPSFLRHHVLKFSKAYFLGKYTATNVVSRHITYISDLICSIPPNSCIVCNNGSFVYGYSEMLQQSICDTMRKRMGEIELSSSIPSSSPSLSRVCFVEMNSKCVQCRAIKPQVDTKHKISSYSEIPQQSSVKPAIQHDIVDESLFFASPDKEIESKCVHSKLFSTIPCSIFGIPALISHSHTTHTHAQLLRLASITTYLSQVISLSESISDEKLQNGALVKLFPTPFSYISSNVITFTPSINVRLTSLDSPLPFPFSVTSLIRLCESAVVGLCIGESCIGLGVCLRITETPIKGGKRRRMGWITTIDEVRRKKQNISGDIESLKESDDEISDSTRLSTIFPPCTMFISTPITVESMKMVNHIILSSVGVPPPLLPDQGCYITELSGKEIAGRSRMKARAIPFLYVSAQELEMTILHTSDIHGWLLGHRHEDNYDANIGDVLSYLEHRRETEEFYFFDSGDAVQGTGISDADDPHGIHVWEFLNQLGYDGMTLGNHGIGETESMPVLHSMMDMFDGIYLTANQRYLDEDTVFGNAKYKTIQHKIDETENLNIGVTGLVYDGAGTDQIIVIPSAELIEEEDFISFVNDHDFLIFLAHVSSDDEELEVILAKIRDLRGEDFPVLFLTGHSHQLRRNWMPYGVNDDHQAYYSEPGCYMRYIVGLDITFYRDETDPDSIWHFNYVEGGTSPIWYDTIYVDREDFIEDTGFTDYEDFLTPNGIALQDQADTFANQLELNEIVGCAKYKYSKSEYPSNPESLFYLYFEAVLPTTVYPYSDSPYPFVSIMNSGSIRGHMYEGEILKDDLYTMIPFENAYVEFRGVTGEMVYAILNGMNYGTDDSTELTMQEWERNLANTFYKDVPYMIYSNTADTIPDPSNTYLSHYVLNETPADMQYDSKTYSLMVTSYDAEYVLTTMQTLWPDDVNESYMVPIDYSDVAPTCDVALEQYIMNVMPCKAFHLSVVGMVEGDADTWEDDQKKTFGNGLAIFILELLCIGFACAWIIVNYLSGRKETTTLVSTTQMMPIR</sequence>
<dbReference type="InterPro" id="IPR036907">
    <property type="entry name" value="5'-Nucleotdase_C_sf"/>
</dbReference>
<evidence type="ECO:0000259" key="2">
    <source>
        <dbReference type="Pfam" id="PF16575"/>
    </source>
</evidence>
<dbReference type="InterPro" id="IPR032319">
    <property type="entry name" value="CLP1_P"/>
</dbReference>
<proteinExistence type="predicted"/>
<gene>
    <name evidence="4" type="ORF">ADUPG1_000322</name>
</gene>
<keyword evidence="1" id="KW-0812">Transmembrane</keyword>
<feature type="domain" description="Clp1 P-loop" evidence="2">
    <location>
        <begin position="193"/>
        <end position="318"/>
    </location>
</feature>
<dbReference type="Gene3D" id="3.40.50.300">
    <property type="entry name" value="P-loop containing nucleotide triphosphate hydrolases"/>
    <property type="match status" value="1"/>
</dbReference>
<name>A0ABQ5K7S7_9EUKA</name>
<dbReference type="SUPFAM" id="SSF55816">
    <property type="entry name" value="5'-nucleotidase (syn. UDP-sugar hydrolase), C-terminal domain"/>
    <property type="match status" value="1"/>
</dbReference>
<reference evidence="4" key="1">
    <citation type="submission" date="2022-03" db="EMBL/GenBank/DDBJ databases">
        <title>Draft genome sequence of Aduncisulcus paluster, a free-living microaerophilic Fornicata.</title>
        <authorList>
            <person name="Yuyama I."/>
            <person name="Kume K."/>
            <person name="Tamura T."/>
            <person name="Inagaki Y."/>
            <person name="Hashimoto T."/>
        </authorList>
    </citation>
    <scope>NUCLEOTIDE SEQUENCE</scope>
    <source>
        <strain evidence="4">NY0171</strain>
    </source>
</reference>
<dbReference type="PANTHER" id="PTHR11575">
    <property type="entry name" value="5'-NUCLEOTIDASE-RELATED"/>
    <property type="match status" value="1"/>
</dbReference>
<comment type="caution">
    <text evidence="4">The sequence shown here is derived from an EMBL/GenBank/DDBJ whole genome shotgun (WGS) entry which is preliminary data.</text>
</comment>
<dbReference type="Gene3D" id="3.60.21.10">
    <property type="match status" value="1"/>
</dbReference>